<comment type="cofactor">
    <cofactor evidence="1">
        <name>Mn(2+)</name>
        <dbReference type="ChEBI" id="CHEBI:29035"/>
    </cofactor>
</comment>
<evidence type="ECO:0000256" key="1">
    <source>
        <dbReference type="ARBA" id="ARBA00001936"/>
    </source>
</evidence>
<keyword evidence="6 14" id="KW-0067">ATP-binding</keyword>
<evidence type="ECO:0000256" key="7">
    <source>
        <dbReference type="ARBA" id="ARBA00022842"/>
    </source>
</evidence>
<comment type="subcellular location">
    <subcellularLocation>
        <location evidence="12">Cytoplasm</location>
    </subcellularLocation>
</comment>
<dbReference type="NCBIfam" id="TIGR01205">
    <property type="entry name" value="D_ala_D_alaTIGR"/>
    <property type="match status" value="1"/>
</dbReference>
<feature type="binding site" evidence="13">
    <location>
        <position position="316"/>
    </location>
    <ligand>
        <name>Mg(2+)</name>
        <dbReference type="ChEBI" id="CHEBI:18420"/>
        <label>1</label>
    </ligand>
</feature>
<dbReference type="PROSITE" id="PS50975">
    <property type="entry name" value="ATP_GRASP"/>
    <property type="match status" value="1"/>
</dbReference>
<accession>A0A0G0W924</accession>
<name>A0A0G0W924_UNCC2</name>
<dbReference type="InterPro" id="IPR011761">
    <property type="entry name" value="ATP-grasp"/>
</dbReference>
<reference evidence="16 17" key="1">
    <citation type="journal article" date="2015" name="Nature">
        <title>rRNA introns, odd ribosomes, and small enigmatic genomes across a large radiation of phyla.</title>
        <authorList>
            <person name="Brown C.T."/>
            <person name="Hug L.A."/>
            <person name="Thomas B.C."/>
            <person name="Sharon I."/>
            <person name="Castelle C.J."/>
            <person name="Singh A."/>
            <person name="Wilkins M.J."/>
            <person name="Williams K.H."/>
            <person name="Banfield J.F."/>
        </authorList>
    </citation>
    <scope>NUCLEOTIDE SEQUENCE [LARGE SCALE GENOMIC DNA]</scope>
</reference>
<dbReference type="SUPFAM" id="SSF52440">
    <property type="entry name" value="PreATP-grasp domain"/>
    <property type="match status" value="1"/>
</dbReference>
<dbReference type="HAMAP" id="MF_00047">
    <property type="entry name" value="Dala_Dala_lig"/>
    <property type="match status" value="1"/>
</dbReference>
<comment type="function">
    <text evidence="12">Cell wall formation.</text>
</comment>
<evidence type="ECO:0000256" key="4">
    <source>
        <dbReference type="ARBA" id="ARBA00022723"/>
    </source>
</evidence>
<dbReference type="AlphaFoldDB" id="A0A0G0W924"/>
<dbReference type="Gene3D" id="3.30.1490.20">
    <property type="entry name" value="ATP-grasp fold, A domain"/>
    <property type="match status" value="1"/>
</dbReference>
<evidence type="ECO:0000256" key="12">
    <source>
        <dbReference type="HAMAP-Rule" id="MF_00047"/>
    </source>
</evidence>
<dbReference type="EMBL" id="LCBL01000002">
    <property type="protein sequence ID" value="KKS09485.1"/>
    <property type="molecule type" value="Genomic_DNA"/>
</dbReference>
<comment type="cofactor">
    <cofactor evidence="13">
        <name>Mg(2+)</name>
        <dbReference type="ChEBI" id="CHEBI:18420"/>
    </cofactor>
    <cofactor evidence="13">
        <name>Mn(2+)</name>
        <dbReference type="ChEBI" id="CHEBI:29035"/>
    </cofactor>
    <text evidence="13">Binds 2 magnesium or manganese ions per subunit.</text>
</comment>
<comment type="catalytic activity">
    <reaction evidence="12">
        <text>2 D-alanine + ATP = D-alanyl-D-alanine + ADP + phosphate + H(+)</text>
        <dbReference type="Rhea" id="RHEA:11224"/>
        <dbReference type="ChEBI" id="CHEBI:15378"/>
        <dbReference type="ChEBI" id="CHEBI:30616"/>
        <dbReference type="ChEBI" id="CHEBI:43474"/>
        <dbReference type="ChEBI" id="CHEBI:57416"/>
        <dbReference type="ChEBI" id="CHEBI:57822"/>
        <dbReference type="ChEBI" id="CHEBI:456216"/>
        <dbReference type="EC" id="6.3.2.4"/>
    </reaction>
</comment>
<evidence type="ECO:0000313" key="16">
    <source>
        <dbReference type="EMBL" id="KKS09485.1"/>
    </source>
</evidence>
<evidence type="ECO:0000256" key="14">
    <source>
        <dbReference type="PROSITE-ProRule" id="PRU00409"/>
    </source>
</evidence>
<keyword evidence="9 12" id="KW-0573">Peptidoglycan synthesis</keyword>
<evidence type="ECO:0000256" key="8">
    <source>
        <dbReference type="ARBA" id="ARBA00022960"/>
    </source>
</evidence>
<feature type="binding site" evidence="13">
    <location>
        <position position="332"/>
    </location>
    <ligand>
        <name>Mg(2+)</name>
        <dbReference type="ChEBI" id="CHEBI:18420"/>
        <label>2</label>
    </ligand>
</feature>
<evidence type="ECO:0000256" key="13">
    <source>
        <dbReference type="PIRSR" id="PIRSR039102-3"/>
    </source>
</evidence>
<sequence>MNSKTIGVFFGSRSAEHDISIITAQLAISGLKGLDYNIVPVYISRDGIWMIDDELGRLATFTDPKKDVSKENRYKQYYLDLENSNGKLTFKKKGLRGKSVTIDLAFPTFHGTFGEDGTIQGLFEMFNVPYVGCDVASSALAMDKVLVKQMCEIHGIPTTKYIYFYNKDWKENKKYILERAKKELKFPVFVKPVHLGSSIGIAKVNDFKDLEDKIEVALYYDNKVLVEEGITDLMDVTCCLLGNEDLEASLLQESVFKSDFFDFDEKYINEGGAQIGNNENGLAIPARLDKEMTRNIQDTAKEVFKVLGCSGIARVDFLISKKTNNFYIAEVNPMPGTLYLHIWEPSGIDINELLKRLIELAENKHKQKQDINYSFSSSFLTNLNGSKLGKGKKLG</sequence>
<dbReference type="Gene3D" id="3.40.50.20">
    <property type="match status" value="1"/>
</dbReference>
<evidence type="ECO:0000256" key="6">
    <source>
        <dbReference type="ARBA" id="ARBA00022840"/>
    </source>
</evidence>
<keyword evidence="12" id="KW-0963">Cytoplasm</keyword>
<feature type="binding site" evidence="13">
    <location>
        <position position="330"/>
    </location>
    <ligand>
        <name>Mg(2+)</name>
        <dbReference type="ChEBI" id="CHEBI:18420"/>
        <label>1</label>
    </ligand>
</feature>
<dbReference type="SUPFAM" id="SSF56059">
    <property type="entry name" value="Glutathione synthetase ATP-binding domain-like"/>
    <property type="match status" value="1"/>
</dbReference>
<protein>
    <recommendedName>
        <fullName evidence="12">D-alanine--D-alanine ligase</fullName>
        <ecNumber evidence="12">6.3.2.4</ecNumber>
    </recommendedName>
    <alternativeName>
        <fullName evidence="12">D-Ala-D-Ala ligase</fullName>
    </alternativeName>
    <alternativeName>
        <fullName evidence="12">D-alanylalanine synthetase</fullName>
    </alternativeName>
</protein>
<keyword evidence="5 14" id="KW-0547">Nucleotide-binding</keyword>
<comment type="similarity">
    <text evidence="2 12">Belongs to the D-alanine--D-alanine ligase family.</text>
</comment>
<dbReference type="Pfam" id="PF07478">
    <property type="entry name" value="Dala_Dala_lig_C"/>
    <property type="match status" value="1"/>
</dbReference>
<dbReference type="InterPro" id="IPR011127">
    <property type="entry name" value="Dala_Dala_lig_N"/>
</dbReference>
<keyword evidence="11 12" id="KW-0961">Cell wall biogenesis/degradation</keyword>
<dbReference type="UniPathway" id="UPA00219"/>
<evidence type="ECO:0000313" key="17">
    <source>
        <dbReference type="Proteomes" id="UP000033869"/>
    </source>
</evidence>
<dbReference type="Gene3D" id="3.30.470.20">
    <property type="entry name" value="ATP-grasp fold, B domain"/>
    <property type="match status" value="1"/>
</dbReference>
<evidence type="ECO:0000259" key="15">
    <source>
        <dbReference type="PROSITE" id="PS50975"/>
    </source>
</evidence>
<evidence type="ECO:0000256" key="3">
    <source>
        <dbReference type="ARBA" id="ARBA00022598"/>
    </source>
</evidence>
<comment type="caution">
    <text evidence="16">The sequence shown here is derived from an EMBL/GenBank/DDBJ whole genome shotgun (WGS) entry which is preliminary data.</text>
</comment>
<keyword evidence="4 13" id="KW-0479">Metal-binding</keyword>
<feature type="binding site" evidence="13">
    <location>
        <position position="330"/>
    </location>
    <ligand>
        <name>Mg(2+)</name>
        <dbReference type="ChEBI" id="CHEBI:18420"/>
        <label>2</label>
    </ligand>
</feature>
<keyword evidence="3 12" id="KW-0436">Ligase</keyword>
<dbReference type="InterPro" id="IPR011095">
    <property type="entry name" value="Dala_Dala_lig_C"/>
</dbReference>
<dbReference type="NCBIfam" id="NF002528">
    <property type="entry name" value="PRK01966.1-4"/>
    <property type="match status" value="1"/>
</dbReference>
<dbReference type="GO" id="GO:0005524">
    <property type="term" value="F:ATP binding"/>
    <property type="evidence" value="ECO:0007669"/>
    <property type="project" value="UniProtKB-UniRule"/>
</dbReference>
<evidence type="ECO:0000256" key="10">
    <source>
        <dbReference type="ARBA" id="ARBA00023211"/>
    </source>
</evidence>
<evidence type="ECO:0000256" key="5">
    <source>
        <dbReference type="ARBA" id="ARBA00022741"/>
    </source>
</evidence>
<dbReference type="InterPro" id="IPR005905">
    <property type="entry name" value="D_ala_D_ala"/>
</dbReference>
<dbReference type="PATRIC" id="fig|1618344.3.peg.603"/>
<keyword evidence="10 13" id="KW-0464">Manganese</keyword>
<keyword evidence="7 13" id="KW-0460">Magnesium</keyword>
<dbReference type="GO" id="GO:0005829">
    <property type="term" value="C:cytosol"/>
    <property type="evidence" value="ECO:0007669"/>
    <property type="project" value="TreeGrafter"/>
</dbReference>
<dbReference type="GO" id="GO:0046872">
    <property type="term" value="F:metal ion binding"/>
    <property type="evidence" value="ECO:0007669"/>
    <property type="project" value="UniProtKB-KW"/>
</dbReference>
<feature type="domain" description="ATP-grasp" evidence="15">
    <location>
        <begin position="148"/>
        <end position="359"/>
    </location>
</feature>
<dbReference type="EC" id="6.3.2.4" evidence="12"/>
<dbReference type="InterPro" id="IPR000291">
    <property type="entry name" value="D-Ala_lig_Van_CS"/>
</dbReference>
<evidence type="ECO:0000256" key="9">
    <source>
        <dbReference type="ARBA" id="ARBA00022984"/>
    </source>
</evidence>
<dbReference type="PROSITE" id="PS00844">
    <property type="entry name" value="DALA_DALA_LIGASE_2"/>
    <property type="match status" value="1"/>
</dbReference>
<dbReference type="PANTHER" id="PTHR23132">
    <property type="entry name" value="D-ALANINE--D-ALANINE LIGASE"/>
    <property type="match status" value="1"/>
</dbReference>
<dbReference type="InterPro" id="IPR013815">
    <property type="entry name" value="ATP_grasp_subdomain_1"/>
</dbReference>
<dbReference type="InterPro" id="IPR016185">
    <property type="entry name" value="PreATP-grasp_dom_sf"/>
</dbReference>
<dbReference type="Proteomes" id="UP000033869">
    <property type="component" value="Unassembled WGS sequence"/>
</dbReference>
<dbReference type="GO" id="GO:0009252">
    <property type="term" value="P:peptidoglycan biosynthetic process"/>
    <property type="evidence" value="ECO:0007669"/>
    <property type="project" value="UniProtKB-UniRule"/>
</dbReference>
<dbReference type="PIRSF" id="PIRSF039102">
    <property type="entry name" value="Ddl/VanB"/>
    <property type="match status" value="1"/>
</dbReference>
<comment type="pathway">
    <text evidence="12">Cell wall biogenesis; peptidoglycan biosynthesis.</text>
</comment>
<keyword evidence="8 12" id="KW-0133">Cell shape</keyword>
<evidence type="ECO:0000256" key="2">
    <source>
        <dbReference type="ARBA" id="ARBA00010871"/>
    </source>
</evidence>
<evidence type="ECO:0000256" key="11">
    <source>
        <dbReference type="ARBA" id="ARBA00023316"/>
    </source>
</evidence>
<dbReference type="Pfam" id="PF01820">
    <property type="entry name" value="Dala_Dala_lig_N"/>
    <property type="match status" value="1"/>
</dbReference>
<organism evidence="16 17">
    <name type="scientific">candidate division CPR2 bacterium GW2011_GWC1_41_48</name>
    <dbReference type="NCBI Taxonomy" id="1618344"/>
    <lineage>
        <taxon>Bacteria</taxon>
        <taxon>Bacteria division CPR2</taxon>
    </lineage>
</organism>
<dbReference type="PROSITE" id="PS00843">
    <property type="entry name" value="DALA_DALA_LIGASE_1"/>
    <property type="match status" value="1"/>
</dbReference>
<proteinExistence type="inferred from homology"/>
<dbReference type="GO" id="GO:0008360">
    <property type="term" value="P:regulation of cell shape"/>
    <property type="evidence" value="ECO:0007669"/>
    <property type="project" value="UniProtKB-KW"/>
</dbReference>
<dbReference type="PANTHER" id="PTHR23132:SF25">
    <property type="entry name" value="D-ALANINE--D-ALANINE LIGASE A"/>
    <property type="match status" value="1"/>
</dbReference>
<dbReference type="GO" id="GO:0008716">
    <property type="term" value="F:D-alanine-D-alanine ligase activity"/>
    <property type="evidence" value="ECO:0007669"/>
    <property type="project" value="UniProtKB-UniRule"/>
</dbReference>
<dbReference type="GO" id="GO:0071555">
    <property type="term" value="P:cell wall organization"/>
    <property type="evidence" value="ECO:0007669"/>
    <property type="project" value="UniProtKB-KW"/>
</dbReference>
<gene>
    <name evidence="12" type="primary">ddl</name>
    <name evidence="16" type="ORF">UU65_C0002G0263</name>
</gene>